<sequence length="61" mass="6858">YSPWRPALYHWTVQALAYSAKASVQADVFIPIETLYLALQFGLMGLAFSAIHRKFATGVNR</sequence>
<feature type="non-terminal residue" evidence="2">
    <location>
        <position position="1"/>
    </location>
</feature>
<feature type="transmembrane region" description="Helical" evidence="1">
    <location>
        <begin position="28"/>
        <end position="51"/>
    </location>
</feature>
<protein>
    <submittedName>
        <fullName evidence="2">Uncharacterized protein</fullName>
    </submittedName>
</protein>
<accession>A0A382E969</accession>
<organism evidence="2">
    <name type="scientific">marine metagenome</name>
    <dbReference type="NCBI Taxonomy" id="408172"/>
    <lineage>
        <taxon>unclassified sequences</taxon>
        <taxon>metagenomes</taxon>
        <taxon>ecological metagenomes</taxon>
    </lineage>
</organism>
<keyword evidence="1" id="KW-0812">Transmembrane</keyword>
<reference evidence="2" key="1">
    <citation type="submission" date="2018-05" db="EMBL/GenBank/DDBJ databases">
        <authorList>
            <person name="Lanie J.A."/>
            <person name="Ng W.-L."/>
            <person name="Kazmierczak K.M."/>
            <person name="Andrzejewski T.M."/>
            <person name="Davidsen T.M."/>
            <person name="Wayne K.J."/>
            <person name="Tettelin H."/>
            <person name="Glass J.I."/>
            <person name="Rusch D."/>
            <person name="Podicherti R."/>
            <person name="Tsui H.-C.T."/>
            <person name="Winkler M.E."/>
        </authorList>
    </citation>
    <scope>NUCLEOTIDE SEQUENCE</scope>
</reference>
<evidence type="ECO:0000256" key="1">
    <source>
        <dbReference type="SAM" id="Phobius"/>
    </source>
</evidence>
<proteinExistence type="predicted"/>
<dbReference type="AlphaFoldDB" id="A0A382E969"/>
<evidence type="ECO:0000313" key="2">
    <source>
        <dbReference type="EMBL" id="SVB47035.1"/>
    </source>
</evidence>
<gene>
    <name evidence="2" type="ORF">METZ01_LOCUS199889</name>
</gene>
<name>A0A382E969_9ZZZZ</name>
<keyword evidence="1" id="KW-0472">Membrane</keyword>
<dbReference type="EMBL" id="UINC01043256">
    <property type="protein sequence ID" value="SVB47035.1"/>
    <property type="molecule type" value="Genomic_DNA"/>
</dbReference>
<keyword evidence="1" id="KW-1133">Transmembrane helix</keyword>